<name>A0ABD5SWF6_9EURY</name>
<comment type="caution">
    <text evidence="2">The sequence shown here is derived from an EMBL/GenBank/DDBJ whole genome shotgun (WGS) entry which is preliminary data.</text>
</comment>
<evidence type="ECO:0000313" key="2">
    <source>
        <dbReference type="EMBL" id="MFC6767628.1"/>
    </source>
</evidence>
<keyword evidence="3" id="KW-1185">Reference proteome</keyword>
<dbReference type="RefSeq" id="WP_273740491.1">
    <property type="nucleotide sequence ID" value="NZ_JAQIVI010000407.1"/>
</dbReference>
<reference evidence="2 3" key="1">
    <citation type="journal article" date="2019" name="Int. J. Syst. Evol. Microbiol.">
        <title>The Global Catalogue of Microorganisms (GCM) 10K type strain sequencing project: providing services to taxonomists for standard genome sequencing and annotation.</title>
        <authorList>
            <consortium name="The Broad Institute Genomics Platform"/>
            <consortium name="The Broad Institute Genome Sequencing Center for Infectious Disease"/>
            <person name="Wu L."/>
            <person name="Ma J."/>
        </authorList>
    </citation>
    <scope>NUCLEOTIDE SEQUENCE [LARGE SCALE GENOMIC DNA]</scope>
    <source>
        <strain evidence="2 3">LMG 29247</strain>
    </source>
</reference>
<dbReference type="InterPro" id="IPR055768">
    <property type="entry name" value="DUF7344"/>
</dbReference>
<gene>
    <name evidence="2" type="ORF">ACFQE6_22345</name>
</gene>
<evidence type="ECO:0000259" key="1">
    <source>
        <dbReference type="Pfam" id="PF24035"/>
    </source>
</evidence>
<protein>
    <recommendedName>
        <fullName evidence="1">DUF7344 domain-containing protein</fullName>
    </recommendedName>
</protein>
<dbReference type="AlphaFoldDB" id="A0ABD5SWF6"/>
<feature type="domain" description="DUF7344" evidence="1">
    <location>
        <begin position="16"/>
        <end position="94"/>
    </location>
</feature>
<dbReference type="Pfam" id="PF24035">
    <property type="entry name" value="DUF7344"/>
    <property type="match status" value="1"/>
</dbReference>
<organism evidence="2 3">
    <name type="scientific">Natrinema soli</name>
    <dbReference type="NCBI Taxonomy" id="1930624"/>
    <lineage>
        <taxon>Archaea</taxon>
        <taxon>Methanobacteriati</taxon>
        <taxon>Methanobacteriota</taxon>
        <taxon>Stenosarchaea group</taxon>
        <taxon>Halobacteria</taxon>
        <taxon>Halobacteriales</taxon>
        <taxon>Natrialbaceae</taxon>
        <taxon>Natrinema</taxon>
    </lineage>
</organism>
<proteinExistence type="predicted"/>
<sequence length="115" mass="12674">MSTSHGDGGTIERICDLVSHPTRRVLLRVLRDIETSTTIETVAGEIIDADGNRLDGVEQTEKADRVAVELYHIHLPKMADTGMINYDPETGTIRTNDTIDVAYSVLDTVSGRDDF</sequence>
<evidence type="ECO:0000313" key="3">
    <source>
        <dbReference type="Proteomes" id="UP001596383"/>
    </source>
</evidence>
<accession>A0ABD5SWF6</accession>
<dbReference type="EMBL" id="JBHSWV010000407">
    <property type="protein sequence ID" value="MFC6767628.1"/>
    <property type="molecule type" value="Genomic_DNA"/>
</dbReference>
<dbReference type="Proteomes" id="UP001596383">
    <property type="component" value="Unassembled WGS sequence"/>
</dbReference>